<evidence type="ECO:0000256" key="1">
    <source>
        <dbReference type="ARBA" id="ARBA00022737"/>
    </source>
</evidence>
<feature type="region of interest" description="Disordered" evidence="5">
    <location>
        <begin position="252"/>
        <end position="354"/>
    </location>
</feature>
<dbReference type="EMBL" id="GEBQ01032113">
    <property type="protein sequence ID" value="JAT07864.1"/>
    <property type="molecule type" value="Transcribed_RNA"/>
</dbReference>
<dbReference type="GO" id="GO:0006355">
    <property type="term" value="P:regulation of DNA-templated transcription"/>
    <property type="evidence" value="ECO:0007669"/>
    <property type="project" value="InterPro"/>
</dbReference>
<evidence type="ECO:0000256" key="5">
    <source>
        <dbReference type="SAM" id="MobiDB-lite"/>
    </source>
</evidence>
<keyword evidence="4" id="KW-0175">Coiled coil</keyword>
<protein>
    <submittedName>
        <fullName evidence="6">Uncharacterized protein</fullName>
    </submittedName>
</protein>
<dbReference type="FunFam" id="1.25.40.10:FF:000089">
    <property type="entry name" value="CTR9 homolog, Paf1/RNA polymerase II complex component"/>
    <property type="match status" value="1"/>
</dbReference>
<feature type="repeat" description="TPR" evidence="3">
    <location>
        <begin position="83"/>
        <end position="116"/>
    </location>
</feature>
<dbReference type="GO" id="GO:0006368">
    <property type="term" value="P:transcription elongation by RNA polymerase II"/>
    <property type="evidence" value="ECO:0007669"/>
    <property type="project" value="TreeGrafter"/>
</dbReference>
<organism evidence="6">
    <name type="scientific">Graphocephala atropunctata</name>
    <dbReference type="NCBI Taxonomy" id="36148"/>
    <lineage>
        <taxon>Eukaryota</taxon>
        <taxon>Metazoa</taxon>
        <taxon>Ecdysozoa</taxon>
        <taxon>Arthropoda</taxon>
        <taxon>Hexapoda</taxon>
        <taxon>Insecta</taxon>
        <taxon>Pterygota</taxon>
        <taxon>Neoptera</taxon>
        <taxon>Paraneoptera</taxon>
        <taxon>Hemiptera</taxon>
        <taxon>Auchenorrhyncha</taxon>
        <taxon>Membracoidea</taxon>
        <taxon>Cicadellidae</taxon>
        <taxon>Cicadellinae</taxon>
        <taxon>Cicadellini</taxon>
        <taxon>Graphocephala</taxon>
    </lineage>
</organism>
<feature type="compositionally biased region" description="Basic and acidic residues" evidence="5">
    <location>
        <begin position="261"/>
        <end position="277"/>
    </location>
</feature>
<dbReference type="GO" id="GO:0000993">
    <property type="term" value="F:RNA polymerase II complex binding"/>
    <property type="evidence" value="ECO:0007669"/>
    <property type="project" value="TreeGrafter"/>
</dbReference>
<keyword evidence="2 3" id="KW-0802">TPR repeat</keyword>
<dbReference type="SMART" id="SM00028">
    <property type="entry name" value="TPR"/>
    <property type="match status" value="3"/>
</dbReference>
<sequence>MYNKVLRSDPRNIWATNGIGAVLAHKGCVNEARDIFAQVREATADFCDVWLNIAHIYVEQKQHVSAIQMYENCLRKFYKYHHVEVLQYLARAYFKAGKLKEAKITLLKARRVAPQDTVLLYNIALVLQRLAMQILKDEKSTLHTVLQAVHELGLSHKYFQYLSVNGERMRYDVNVAGLEARQCQDLLSQAQYHVARARRLDEEEKQLRRKQEEERESFRLKQLEEQRAQEEKKKTQIEEMLQKRKEYKEKTKNALVFGDMPSEKKPGKGRRKERDYVSDSGSEGPPGSPSQKREKSQKRKKGEPGEKKKRGGGGGRKKREKKADNLGSDSDSDQPKRKRTKKEPKPKKIKIKGR</sequence>
<dbReference type="InterPro" id="IPR031101">
    <property type="entry name" value="Ctr9"/>
</dbReference>
<gene>
    <name evidence="6" type="ORF">g.26911</name>
</gene>
<evidence type="ECO:0000313" key="6">
    <source>
        <dbReference type="EMBL" id="JAT07864.1"/>
    </source>
</evidence>
<accession>A0A1B6K9J5</accession>
<keyword evidence="1" id="KW-0677">Repeat</keyword>
<feature type="compositionally biased region" description="Basic residues" evidence="5">
    <location>
        <begin position="336"/>
        <end position="354"/>
    </location>
</feature>
<evidence type="ECO:0000256" key="4">
    <source>
        <dbReference type="SAM" id="Coils"/>
    </source>
</evidence>
<name>A0A1B6K9J5_9HEMI</name>
<reference evidence="6" key="1">
    <citation type="submission" date="2015-11" db="EMBL/GenBank/DDBJ databases">
        <title>De novo transcriptome assembly of four potential Pierce s Disease insect vectors from Arizona vineyards.</title>
        <authorList>
            <person name="Tassone E.E."/>
        </authorList>
    </citation>
    <scope>NUCLEOTIDE SEQUENCE</scope>
</reference>
<evidence type="ECO:0000256" key="3">
    <source>
        <dbReference type="PROSITE-ProRule" id="PRU00339"/>
    </source>
</evidence>
<dbReference type="PANTHER" id="PTHR14027">
    <property type="entry name" value="RNA POLYMERASE-ASSOCIATED PROTEIN CTR9"/>
    <property type="match status" value="1"/>
</dbReference>
<evidence type="ECO:0000256" key="2">
    <source>
        <dbReference type="ARBA" id="ARBA00022803"/>
    </source>
</evidence>
<dbReference type="GO" id="GO:0016593">
    <property type="term" value="C:Cdc73/Paf1 complex"/>
    <property type="evidence" value="ECO:0007669"/>
    <property type="project" value="TreeGrafter"/>
</dbReference>
<dbReference type="InterPro" id="IPR011990">
    <property type="entry name" value="TPR-like_helical_dom_sf"/>
</dbReference>
<dbReference type="PROSITE" id="PS50005">
    <property type="entry name" value="TPR"/>
    <property type="match status" value="1"/>
</dbReference>
<dbReference type="InterPro" id="IPR019734">
    <property type="entry name" value="TPR_rpt"/>
</dbReference>
<dbReference type="Gene3D" id="1.25.40.10">
    <property type="entry name" value="Tetratricopeptide repeat domain"/>
    <property type="match status" value="1"/>
</dbReference>
<feature type="coiled-coil region" evidence="4">
    <location>
        <begin position="197"/>
        <end position="250"/>
    </location>
</feature>
<feature type="compositionally biased region" description="Basic residues" evidence="5">
    <location>
        <begin position="295"/>
        <end position="320"/>
    </location>
</feature>
<dbReference type="Pfam" id="PF14559">
    <property type="entry name" value="TPR_19"/>
    <property type="match status" value="1"/>
</dbReference>
<dbReference type="PANTHER" id="PTHR14027:SF2">
    <property type="entry name" value="RNA POLYMERASE-ASSOCIATED PROTEIN CTR9 HOMOLOG"/>
    <property type="match status" value="1"/>
</dbReference>
<proteinExistence type="predicted"/>
<dbReference type="SUPFAM" id="SSF48452">
    <property type="entry name" value="TPR-like"/>
    <property type="match status" value="1"/>
</dbReference>
<dbReference type="AlphaFoldDB" id="A0A1B6K9J5"/>